<dbReference type="PANTHER" id="PTHR12277:SF194">
    <property type="entry name" value="FI04476P"/>
    <property type="match status" value="1"/>
</dbReference>
<dbReference type="Gene3D" id="3.40.50.1820">
    <property type="entry name" value="alpha/beta hydrolase"/>
    <property type="match status" value="1"/>
</dbReference>
<gene>
    <name evidence="2" type="ORF">SCP_0704030</name>
</gene>
<accession>A0A401GSM9</accession>
<dbReference type="InterPro" id="IPR029058">
    <property type="entry name" value="AB_hydrolase_fold"/>
</dbReference>
<dbReference type="InterPro" id="IPR000073">
    <property type="entry name" value="AB_hydrolase_1"/>
</dbReference>
<dbReference type="GO" id="GO:0006660">
    <property type="term" value="P:phosphatidylserine catabolic process"/>
    <property type="evidence" value="ECO:0007669"/>
    <property type="project" value="TreeGrafter"/>
</dbReference>
<keyword evidence="3" id="KW-1185">Reference proteome</keyword>
<organism evidence="2 3">
    <name type="scientific">Sparassis crispa</name>
    <dbReference type="NCBI Taxonomy" id="139825"/>
    <lineage>
        <taxon>Eukaryota</taxon>
        <taxon>Fungi</taxon>
        <taxon>Dikarya</taxon>
        <taxon>Basidiomycota</taxon>
        <taxon>Agaricomycotina</taxon>
        <taxon>Agaricomycetes</taxon>
        <taxon>Polyporales</taxon>
        <taxon>Sparassidaceae</taxon>
        <taxon>Sparassis</taxon>
    </lineage>
</organism>
<evidence type="ECO:0000313" key="3">
    <source>
        <dbReference type="Proteomes" id="UP000287166"/>
    </source>
</evidence>
<dbReference type="RefSeq" id="XP_027616130.1">
    <property type="nucleotide sequence ID" value="XM_027760329.1"/>
</dbReference>
<dbReference type="AlphaFoldDB" id="A0A401GSM9"/>
<dbReference type="STRING" id="139825.A0A401GSM9"/>
<dbReference type="OrthoDB" id="446723at2759"/>
<feature type="domain" description="AB hydrolase-1" evidence="1">
    <location>
        <begin position="77"/>
        <end position="253"/>
    </location>
</feature>
<dbReference type="EMBL" id="BFAD01000007">
    <property type="protein sequence ID" value="GBE85217.1"/>
    <property type="molecule type" value="Genomic_DNA"/>
</dbReference>
<evidence type="ECO:0000313" key="2">
    <source>
        <dbReference type="EMBL" id="GBE85217.1"/>
    </source>
</evidence>
<sequence length="358" mass="38984">MFLNLLGSRLQMVICSDYTNAGKTLDFKLHTSDDVTLGAWFILSEPYYQSLRTSAPAPLSTPSMDTIQSAMRAHPTVLYLHGAAGTRATAWRVQHFTSFTSRLQVNLLTIDYRGFADSEGSPSEDGLALDAYTAWTWLLDHGAKAEDILVVGHSLGTGVAGKLGSQLAKEGVRPRGIVLLAPFSSVTSLAETYNPMGYPILQPLQRFAWGRKLVRRLIIDAFDTLSVIEEFNVPTLIAHSVDDFEVPHSHSHTLLERLLDTILPPPGVLPSTPGIVVNGPEFAAFTDAQSKRRDARTALVRKVEVPNFGTVEEFDGKYGRVVYVESLWGSHSKVGLQEGVQDVIATTFGLTGAAVNSS</sequence>
<comment type="caution">
    <text evidence="2">The sequence shown here is derived from an EMBL/GenBank/DDBJ whole genome shotgun (WGS) entry which is preliminary data.</text>
</comment>
<evidence type="ECO:0000259" key="1">
    <source>
        <dbReference type="Pfam" id="PF12697"/>
    </source>
</evidence>
<dbReference type="GO" id="GO:0005789">
    <property type="term" value="C:endoplasmic reticulum membrane"/>
    <property type="evidence" value="ECO:0007669"/>
    <property type="project" value="TreeGrafter"/>
</dbReference>
<dbReference type="Pfam" id="PF12697">
    <property type="entry name" value="Abhydrolase_6"/>
    <property type="match status" value="1"/>
</dbReference>
<dbReference type="GeneID" id="38782134"/>
<dbReference type="PANTHER" id="PTHR12277">
    <property type="entry name" value="ALPHA/BETA HYDROLASE DOMAIN-CONTAINING PROTEIN"/>
    <property type="match status" value="1"/>
</dbReference>
<dbReference type="SUPFAM" id="SSF53474">
    <property type="entry name" value="alpha/beta-Hydrolases"/>
    <property type="match status" value="1"/>
</dbReference>
<name>A0A401GSM9_9APHY</name>
<proteinExistence type="predicted"/>
<dbReference type="GO" id="GO:0047372">
    <property type="term" value="F:monoacylglycerol lipase activity"/>
    <property type="evidence" value="ECO:0007669"/>
    <property type="project" value="TreeGrafter"/>
</dbReference>
<dbReference type="InParanoid" id="A0A401GSM9"/>
<protein>
    <submittedName>
        <fullName evidence="2">Protein bem46</fullName>
    </submittedName>
</protein>
<dbReference type="GO" id="GO:0052651">
    <property type="term" value="P:monoacylglycerol catabolic process"/>
    <property type="evidence" value="ECO:0007669"/>
    <property type="project" value="TreeGrafter"/>
</dbReference>
<dbReference type="Proteomes" id="UP000287166">
    <property type="component" value="Unassembled WGS sequence"/>
</dbReference>
<reference evidence="2 3" key="1">
    <citation type="journal article" date="2018" name="Sci. Rep.">
        <title>Genome sequence of the cauliflower mushroom Sparassis crispa (Hanabiratake) and its association with beneficial usage.</title>
        <authorList>
            <person name="Kiyama R."/>
            <person name="Furutani Y."/>
            <person name="Kawaguchi K."/>
            <person name="Nakanishi T."/>
        </authorList>
    </citation>
    <scope>NUCLEOTIDE SEQUENCE [LARGE SCALE GENOMIC DNA]</scope>
</reference>
<dbReference type="GO" id="GO:0004622">
    <property type="term" value="F:phosphatidylcholine lysophospholipase activity"/>
    <property type="evidence" value="ECO:0007669"/>
    <property type="project" value="TreeGrafter"/>
</dbReference>